<dbReference type="InterPro" id="IPR015943">
    <property type="entry name" value="WD40/YVTN_repeat-like_dom_sf"/>
</dbReference>
<comment type="caution">
    <text evidence="2">The sequence shown here is derived from an EMBL/GenBank/DDBJ whole genome shotgun (WGS) entry which is preliminary data.</text>
</comment>
<keyword evidence="3" id="KW-1185">Reference proteome</keyword>
<dbReference type="InterPro" id="IPR027417">
    <property type="entry name" value="P-loop_NTPase"/>
</dbReference>
<dbReference type="Pfam" id="PF13365">
    <property type="entry name" value="Trypsin_2"/>
    <property type="match status" value="1"/>
</dbReference>
<evidence type="ECO:0000259" key="1">
    <source>
        <dbReference type="Pfam" id="PF20703"/>
    </source>
</evidence>
<proteinExistence type="predicted"/>
<accession>A0ABN0UI46</accession>
<dbReference type="InterPro" id="IPR049052">
    <property type="entry name" value="nSTAND1"/>
</dbReference>
<dbReference type="RefSeq" id="WP_343937192.1">
    <property type="nucleotide sequence ID" value="NZ_BAAABU010000018.1"/>
</dbReference>
<dbReference type="Proteomes" id="UP001500416">
    <property type="component" value="Unassembled WGS sequence"/>
</dbReference>
<reference evidence="2 3" key="1">
    <citation type="journal article" date="2019" name="Int. J. Syst. Evol. Microbiol.">
        <title>The Global Catalogue of Microorganisms (GCM) 10K type strain sequencing project: providing services to taxonomists for standard genome sequencing and annotation.</title>
        <authorList>
            <consortium name="The Broad Institute Genomics Platform"/>
            <consortium name="The Broad Institute Genome Sequencing Center for Infectious Disease"/>
            <person name="Wu L."/>
            <person name="Ma J."/>
        </authorList>
    </citation>
    <scope>NUCLEOTIDE SEQUENCE [LARGE SCALE GENOMIC DNA]</scope>
    <source>
        <strain evidence="2 3">JCM 3380</strain>
    </source>
</reference>
<dbReference type="Gene3D" id="3.40.50.300">
    <property type="entry name" value="P-loop containing nucleotide triphosphate hydrolases"/>
    <property type="match status" value="1"/>
</dbReference>
<dbReference type="SUPFAM" id="SSF52540">
    <property type="entry name" value="P-loop containing nucleoside triphosphate hydrolases"/>
    <property type="match status" value="1"/>
</dbReference>
<organism evidence="2 3">
    <name type="scientific">Saccharothrix mutabilis subsp. mutabilis</name>
    <dbReference type="NCBI Taxonomy" id="66855"/>
    <lineage>
        <taxon>Bacteria</taxon>
        <taxon>Bacillati</taxon>
        <taxon>Actinomycetota</taxon>
        <taxon>Actinomycetes</taxon>
        <taxon>Pseudonocardiales</taxon>
        <taxon>Pseudonocardiaceae</taxon>
        <taxon>Saccharothrix</taxon>
    </lineage>
</organism>
<dbReference type="Pfam" id="PF20703">
    <property type="entry name" value="nSTAND1"/>
    <property type="match status" value="1"/>
</dbReference>
<dbReference type="Gene3D" id="2.40.10.120">
    <property type="match status" value="1"/>
</dbReference>
<dbReference type="SUPFAM" id="SSF69322">
    <property type="entry name" value="Tricorn protease domain 2"/>
    <property type="match status" value="1"/>
</dbReference>
<dbReference type="InterPro" id="IPR009003">
    <property type="entry name" value="Peptidase_S1_PA"/>
</dbReference>
<dbReference type="Gene3D" id="2.130.10.10">
    <property type="entry name" value="YVTN repeat-like/Quinoprotein amine dehydrogenase"/>
    <property type="match status" value="1"/>
</dbReference>
<name>A0ABN0UI46_9PSEU</name>
<dbReference type="SUPFAM" id="SSF50494">
    <property type="entry name" value="Trypsin-like serine proteases"/>
    <property type="match status" value="1"/>
</dbReference>
<evidence type="ECO:0000313" key="3">
    <source>
        <dbReference type="Proteomes" id="UP001500416"/>
    </source>
</evidence>
<protein>
    <recommendedName>
        <fullName evidence="1">Novel STAND NTPase 1 domain-containing protein</fullName>
    </recommendedName>
</protein>
<gene>
    <name evidence="2" type="ORF">GCM10010492_58850</name>
</gene>
<evidence type="ECO:0000313" key="2">
    <source>
        <dbReference type="EMBL" id="GAA0250834.1"/>
    </source>
</evidence>
<feature type="domain" description="Novel STAND NTPase 1" evidence="1">
    <location>
        <begin position="187"/>
        <end position="522"/>
    </location>
</feature>
<sequence length="1247" mass="134202">MTTRDRIGPALIRVRAARGVVGAGFLVAPSLAVTCAHVIADGPDEPVVVDFPLLDRAPVTARVEAWRPVAEDGRGDVAVLRLRAPDGAVPVPLAPAENVWGHRVRVCGFPAGFDDGRWVAGVLRGRQGTGWVQVEVDGPVRAGFSGAPVWDEDSGGVVGMLVARAGDHTAFLVPATDLGVDVELPNPFRGLEAFQEDDAAFFFGRDADVARLRAHVADRRMTLVVGPSGCGKSSLVRAGLVPLLRRDGVDVSVVARVPGADAADVLAGVRPGRRALVFVDQFEEVVDEDPGTARELLELVKTAPEDVRVVLTMRSDSLDGLLTAASAVALEHAALLVGPLDADGLTAAVTGPVAATGGVEFEDGLVERIVADAGREPGRLPLVEFALTELWSRRAGGRLTHRAYDAIGGVSGALTRYADRALWLETDRARAVLTRLARPDGSGGYVRQRVLVSEVDDRRALERLAATRLVVISHGVAELAHQALLDRWDRLRSWLDADREFLAWRADLAQRVAQWEGAGRDRRSLLGGVALERALSWLGARELSDGERDFIARGTAARRREAWTWRAVTAVVAVVAVVAGVALVRAVRQGDELADRVLDANATLLGQESSRLHDVQPTTALQLALAAWRENPGNAVAGRALLAQRRYWWSAVEVVRRPGGWAEASRDGDVVAVRGADGKVVVWRGDRSWTAPPSGVAVFAVSPDGALLATSTASGEVALWRLRDGAGSGLPVAGGVRAFGFGADSGTVTVLTGRDGLVAFDTTTRDRIAEFALPDAGAAVVSPDRTVMVRHGSEPWVAVYDLAGRELRRYEPGTAFLGAGEAVVSCTDRGVRVREPDRDRVLPVGWNACGRWSPRGWLPTDATGRFVDLGEHPSGLRTLLHWPTGHRVTVHVPPATAPALVASATDDGGFSVLVVRDDVAVRLRAEHPDRAAGTAHPAVFHPDGRSWVDFAGDEVRFGEARVRWPGAHRAEFTPDGRWLVVADDREARVYDAATLRPHRRFRPPDVDLPSKLSFAVLSDHAVATLYGGELVRWRLDTGAASEPIPLSPDPARLREIADAGHLHPRPNHPDQVVLETPTGRELWEVTTPRLLFPLPTPVNGVRGGFVFDPTGTRVAAVQAGGRGVEVWEVRPARRVAEFVTGATDLLAFVDDTLVVEVGERVQVWRAETLVADIDLPDNAHHTYLVRDRTLHYVGRHGGEQAVDLAWSIPLSPWDAFDQLCALADRAFTDTERRLLPPGARTDPPCRR</sequence>
<dbReference type="EMBL" id="BAAABU010000018">
    <property type="protein sequence ID" value="GAA0250834.1"/>
    <property type="molecule type" value="Genomic_DNA"/>
</dbReference>